<name>A0AA35TH05_GEOBA</name>
<dbReference type="CDD" id="cd00063">
    <property type="entry name" value="FN3"/>
    <property type="match status" value="1"/>
</dbReference>
<dbReference type="PROSITE" id="PS50853">
    <property type="entry name" value="FN3"/>
    <property type="match status" value="1"/>
</dbReference>
<protein>
    <recommendedName>
        <fullName evidence="2">Fibronectin type-III domain-containing protein</fullName>
    </recommendedName>
</protein>
<dbReference type="EMBL" id="CASHTH010003682">
    <property type="protein sequence ID" value="CAI8047834.1"/>
    <property type="molecule type" value="Genomic_DNA"/>
</dbReference>
<proteinExistence type="predicted"/>
<organism evidence="3 4">
    <name type="scientific">Geodia barretti</name>
    <name type="common">Barrett's horny sponge</name>
    <dbReference type="NCBI Taxonomy" id="519541"/>
    <lineage>
        <taxon>Eukaryota</taxon>
        <taxon>Metazoa</taxon>
        <taxon>Porifera</taxon>
        <taxon>Demospongiae</taxon>
        <taxon>Heteroscleromorpha</taxon>
        <taxon>Tetractinellida</taxon>
        <taxon>Astrophorina</taxon>
        <taxon>Geodiidae</taxon>
        <taxon>Geodia</taxon>
    </lineage>
</organism>
<dbReference type="Gene3D" id="2.60.40.10">
    <property type="entry name" value="Immunoglobulins"/>
    <property type="match status" value="1"/>
</dbReference>
<accession>A0AA35TH05</accession>
<dbReference type="InterPro" id="IPR013783">
    <property type="entry name" value="Ig-like_fold"/>
</dbReference>
<comment type="caution">
    <text evidence="3">The sequence shown here is derived from an EMBL/GenBank/DDBJ whole genome shotgun (WGS) entry which is preliminary data.</text>
</comment>
<keyword evidence="1" id="KW-0677">Repeat</keyword>
<dbReference type="AlphaFoldDB" id="A0AA35TH05"/>
<sequence>LQILHLPLSVTAVQRGPTSIEVTWNPPVSPLNGITGYEISYSGGSAGSVNVAGENTNSHTLTGLTNGRTYTISIVATSSTDLVSESVATTAVRLVPSALVLYTSPTVTSTTITITGSVPTGSVVTGFQVQWQRDTQLVSTTNQQVLL</sequence>
<dbReference type="PANTHER" id="PTHR46708">
    <property type="entry name" value="TENASCIN"/>
    <property type="match status" value="1"/>
</dbReference>
<dbReference type="Proteomes" id="UP001174909">
    <property type="component" value="Unassembled WGS sequence"/>
</dbReference>
<evidence type="ECO:0000313" key="4">
    <source>
        <dbReference type="Proteomes" id="UP001174909"/>
    </source>
</evidence>
<dbReference type="Pfam" id="PF00041">
    <property type="entry name" value="fn3"/>
    <property type="match status" value="1"/>
</dbReference>
<evidence type="ECO:0000259" key="2">
    <source>
        <dbReference type="PROSITE" id="PS50853"/>
    </source>
</evidence>
<feature type="domain" description="Fibronectin type-III" evidence="2">
    <location>
        <begin position="6"/>
        <end position="97"/>
    </location>
</feature>
<reference evidence="3" key="1">
    <citation type="submission" date="2023-03" db="EMBL/GenBank/DDBJ databases">
        <authorList>
            <person name="Steffen K."/>
            <person name="Cardenas P."/>
        </authorList>
    </citation>
    <scope>NUCLEOTIDE SEQUENCE</scope>
</reference>
<dbReference type="InterPro" id="IPR036116">
    <property type="entry name" value="FN3_sf"/>
</dbReference>
<dbReference type="PANTHER" id="PTHR46708:SF2">
    <property type="entry name" value="FIBRONECTIN TYPE-III DOMAIN-CONTAINING PROTEIN"/>
    <property type="match status" value="1"/>
</dbReference>
<gene>
    <name evidence="3" type="ORF">GBAR_LOCUS26460</name>
</gene>
<evidence type="ECO:0000256" key="1">
    <source>
        <dbReference type="ARBA" id="ARBA00022737"/>
    </source>
</evidence>
<dbReference type="SMART" id="SM00060">
    <property type="entry name" value="FN3"/>
    <property type="match status" value="1"/>
</dbReference>
<evidence type="ECO:0000313" key="3">
    <source>
        <dbReference type="EMBL" id="CAI8047834.1"/>
    </source>
</evidence>
<keyword evidence="4" id="KW-1185">Reference proteome</keyword>
<dbReference type="InterPro" id="IPR003961">
    <property type="entry name" value="FN3_dom"/>
</dbReference>
<dbReference type="InterPro" id="IPR050991">
    <property type="entry name" value="ECM_Regulatory_Proteins"/>
</dbReference>
<dbReference type="SUPFAM" id="SSF49265">
    <property type="entry name" value="Fibronectin type III"/>
    <property type="match status" value="1"/>
</dbReference>
<feature type="non-terminal residue" evidence="3">
    <location>
        <position position="147"/>
    </location>
</feature>